<dbReference type="Gene3D" id="3.30.420.10">
    <property type="entry name" value="Ribonuclease H-like superfamily/Ribonuclease H"/>
    <property type="match status" value="1"/>
</dbReference>
<dbReference type="InterPro" id="IPR036397">
    <property type="entry name" value="RNaseH_sf"/>
</dbReference>
<dbReference type="PANTHER" id="PTHR46564:SF1">
    <property type="entry name" value="TRANSPOSASE"/>
    <property type="match status" value="1"/>
</dbReference>
<keyword evidence="2" id="KW-1185">Reference proteome</keyword>
<feature type="non-terminal residue" evidence="1">
    <location>
        <position position="368"/>
    </location>
</feature>
<dbReference type="GO" id="GO:0003676">
    <property type="term" value="F:nucleic acid binding"/>
    <property type="evidence" value="ECO:0007669"/>
    <property type="project" value="InterPro"/>
</dbReference>
<comment type="caution">
    <text evidence="1">The sequence shown here is derived from an EMBL/GenBank/DDBJ whole genome shotgun (WGS) entry which is preliminary data.</text>
</comment>
<evidence type="ECO:0000313" key="2">
    <source>
        <dbReference type="Proteomes" id="UP000603453"/>
    </source>
</evidence>
<protein>
    <recommendedName>
        <fullName evidence="3">Tc1-like transposase DDE domain-containing protein</fullName>
    </recommendedName>
</protein>
<dbReference type="OrthoDB" id="2286411at2759"/>
<evidence type="ECO:0008006" key="3">
    <source>
        <dbReference type="Google" id="ProtNLM"/>
    </source>
</evidence>
<accession>A0A8H7QXQ3</accession>
<dbReference type="EMBL" id="JAEPRD010000086">
    <property type="protein sequence ID" value="KAG2200200.1"/>
    <property type="molecule type" value="Genomic_DNA"/>
</dbReference>
<dbReference type="PANTHER" id="PTHR46564">
    <property type="entry name" value="TRANSPOSASE"/>
    <property type="match status" value="1"/>
</dbReference>
<dbReference type="SUPFAM" id="SSF46689">
    <property type="entry name" value="Homeodomain-like"/>
    <property type="match status" value="1"/>
</dbReference>
<reference evidence="1" key="1">
    <citation type="submission" date="2020-12" db="EMBL/GenBank/DDBJ databases">
        <title>Metabolic potential, ecology and presence of endohyphal bacteria is reflected in genomic diversity of Mucoromycotina.</title>
        <authorList>
            <person name="Muszewska A."/>
            <person name="Okrasinska A."/>
            <person name="Steczkiewicz K."/>
            <person name="Drgas O."/>
            <person name="Orlowska M."/>
            <person name="Perlinska-Lenart U."/>
            <person name="Aleksandrzak-Piekarczyk T."/>
            <person name="Szatraj K."/>
            <person name="Zielenkiewicz U."/>
            <person name="Pilsyk S."/>
            <person name="Malc E."/>
            <person name="Mieczkowski P."/>
            <person name="Kruszewska J.S."/>
            <person name="Biernat P."/>
            <person name="Pawlowska J."/>
        </authorList>
    </citation>
    <scope>NUCLEOTIDE SEQUENCE</scope>
    <source>
        <strain evidence="1">WA0000017839</strain>
    </source>
</reference>
<evidence type="ECO:0000313" key="1">
    <source>
        <dbReference type="EMBL" id="KAG2200200.1"/>
    </source>
</evidence>
<dbReference type="InterPro" id="IPR009057">
    <property type="entry name" value="Homeodomain-like_sf"/>
</dbReference>
<proteinExistence type="predicted"/>
<organism evidence="1 2">
    <name type="scientific">Mucor saturninus</name>
    <dbReference type="NCBI Taxonomy" id="64648"/>
    <lineage>
        <taxon>Eukaryota</taxon>
        <taxon>Fungi</taxon>
        <taxon>Fungi incertae sedis</taxon>
        <taxon>Mucoromycota</taxon>
        <taxon>Mucoromycotina</taxon>
        <taxon>Mucoromycetes</taxon>
        <taxon>Mucorales</taxon>
        <taxon>Mucorineae</taxon>
        <taxon>Mucoraceae</taxon>
        <taxon>Mucor</taxon>
    </lineage>
</organism>
<dbReference type="Proteomes" id="UP000603453">
    <property type="component" value="Unassembled WGS sequence"/>
</dbReference>
<name>A0A8H7QXQ3_9FUNG</name>
<gene>
    <name evidence="1" type="ORF">INT47_009838</name>
</gene>
<sequence length="368" mass="42016">MDQLIFEDGSGNLCNEQGDSVAVLAMDVDNEQYPLNGITNFREYLDLKPPERTIKKSKAKISEESIFTTASVEQAGNNKKSYRSYKSEDKTKCFFLVYEKQLSVRAACKTIKIPASTGQNWYKNGVESLERGEDLPQTKDIGTVGRPAKLSQNHKEYLISIVDEKPDLVVEEMVEQMNSQFMDLEFGKTALHKFLTEKCQITLNRAHLHSVERNSPTKIEERYNWVKNWQETDMDFESNCVFIDEAAFHINMKRNYAWSSKGERAIVKIPKTRAKTTTIIRAISSIGIINIKVKLPKVTAPSKKRKATIGPVQTQTDKGRTVTGYYFNFLASTLDVMDQFEVFKGHYLIMDNAPCHGQKRQNRTGRLL</sequence>
<dbReference type="AlphaFoldDB" id="A0A8H7QXQ3"/>